<dbReference type="EMBL" id="CM045762">
    <property type="protein sequence ID" value="KAI8011165.1"/>
    <property type="molecule type" value="Genomic_DNA"/>
</dbReference>
<organism evidence="1 2">
    <name type="scientific">Camellia lanceoleosa</name>
    <dbReference type="NCBI Taxonomy" id="1840588"/>
    <lineage>
        <taxon>Eukaryota</taxon>
        <taxon>Viridiplantae</taxon>
        <taxon>Streptophyta</taxon>
        <taxon>Embryophyta</taxon>
        <taxon>Tracheophyta</taxon>
        <taxon>Spermatophyta</taxon>
        <taxon>Magnoliopsida</taxon>
        <taxon>eudicotyledons</taxon>
        <taxon>Gunneridae</taxon>
        <taxon>Pentapetalae</taxon>
        <taxon>asterids</taxon>
        <taxon>Ericales</taxon>
        <taxon>Theaceae</taxon>
        <taxon>Camellia</taxon>
    </lineage>
</organism>
<keyword evidence="2" id="KW-1185">Reference proteome</keyword>
<evidence type="ECO:0000313" key="1">
    <source>
        <dbReference type="EMBL" id="KAI8011165.1"/>
    </source>
</evidence>
<gene>
    <name evidence="1" type="ORF">LOK49_LG06G03303</name>
</gene>
<reference evidence="1 2" key="1">
    <citation type="journal article" date="2022" name="Plant J.">
        <title>Chromosome-level genome of Camellia lanceoleosa provides a valuable resource for understanding genome evolution and self-incompatibility.</title>
        <authorList>
            <person name="Gong W."/>
            <person name="Xiao S."/>
            <person name="Wang L."/>
            <person name="Liao Z."/>
            <person name="Chang Y."/>
            <person name="Mo W."/>
            <person name="Hu G."/>
            <person name="Li W."/>
            <person name="Zhao G."/>
            <person name="Zhu H."/>
            <person name="Hu X."/>
            <person name="Ji K."/>
            <person name="Xiang X."/>
            <person name="Song Q."/>
            <person name="Yuan D."/>
            <person name="Jin S."/>
            <person name="Zhang L."/>
        </authorList>
    </citation>
    <scope>NUCLEOTIDE SEQUENCE [LARGE SCALE GENOMIC DNA]</scope>
    <source>
        <strain evidence="1">SQ_2022a</strain>
    </source>
</reference>
<name>A0ACC0HD81_9ERIC</name>
<protein>
    <submittedName>
        <fullName evidence="1">Uncharacterized protein</fullName>
    </submittedName>
</protein>
<evidence type="ECO:0000313" key="2">
    <source>
        <dbReference type="Proteomes" id="UP001060215"/>
    </source>
</evidence>
<comment type="caution">
    <text evidence="1">The sequence shown here is derived from an EMBL/GenBank/DDBJ whole genome shotgun (WGS) entry which is preliminary data.</text>
</comment>
<proteinExistence type="predicted"/>
<dbReference type="Proteomes" id="UP001060215">
    <property type="component" value="Chromosome 5"/>
</dbReference>
<accession>A0ACC0HD81</accession>
<sequence>MLCRQRQDDDKWEHHLYKDDEPQVSTRKLSGNGSVSGARDLRENLSGTMYSQPVNTDPPKPVHEDNKPVRKSVIVDAPEPQTKNVASSVPRKKTPQKAESVDTFLQSLSLEKCSITFQVEERLCTTGDDLKALGIPMVNLTKLREILSCNNICNHFYRLC</sequence>